<name>A0A9W6SLB7_9ACTN</name>
<dbReference type="RefSeq" id="WP_285663078.1">
    <property type="nucleotide sequence ID" value="NZ_BSTX01000002.1"/>
</dbReference>
<sequence length="199" mass="22114">MRGRAGNRGDGGARPAVHDYTKVDVTFRPGTFAGYDEARLARQLARLGLTTWVAYHRGRSQAYQKSKGLTDAELAEAERPTTDPKRRAYERELNAIEGLGVSPGRAVRIRARGLMEWTVDVLPGSVAKGEEAFLAELHGAIVALLADRRNKIIVLKSKYFDLGIPRKWLEVMAELQARAAARKWAPGTRPGPTNQTFFW</sequence>
<organism evidence="1 2">
    <name type="scientific">Actinorhabdospora filicis</name>
    <dbReference type="NCBI Taxonomy" id="1785913"/>
    <lineage>
        <taxon>Bacteria</taxon>
        <taxon>Bacillati</taxon>
        <taxon>Actinomycetota</taxon>
        <taxon>Actinomycetes</taxon>
        <taxon>Micromonosporales</taxon>
        <taxon>Micromonosporaceae</taxon>
        <taxon>Actinorhabdospora</taxon>
    </lineage>
</organism>
<reference evidence="1" key="1">
    <citation type="submission" date="2023-03" db="EMBL/GenBank/DDBJ databases">
        <title>Actinorhabdospora filicis NBRC 111898.</title>
        <authorList>
            <person name="Ichikawa N."/>
            <person name="Sato H."/>
            <person name="Tonouchi N."/>
        </authorList>
    </citation>
    <scope>NUCLEOTIDE SEQUENCE</scope>
    <source>
        <strain evidence="1">NBRC 111898</strain>
    </source>
</reference>
<keyword evidence="2" id="KW-1185">Reference proteome</keyword>
<accession>A0A9W6SLB7</accession>
<comment type="caution">
    <text evidence="1">The sequence shown here is derived from an EMBL/GenBank/DDBJ whole genome shotgun (WGS) entry which is preliminary data.</text>
</comment>
<evidence type="ECO:0000313" key="1">
    <source>
        <dbReference type="EMBL" id="GLZ77897.1"/>
    </source>
</evidence>
<gene>
    <name evidence="1" type="ORF">Afil01_27040</name>
</gene>
<proteinExistence type="predicted"/>
<dbReference type="AlphaFoldDB" id="A0A9W6SLB7"/>
<protein>
    <submittedName>
        <fullName evidence="1">Uncharacterized protein</fullName>
    </submittedName>
</protein>
<dbReference type="EMBL" id="BSTX01000002">
    <property type="protein sequence ID" value="GLZ77897.1"/>
    <property type="molecule type" value="Genomic_DNA"/>
</dbReference>
<evidence type="ECO:0000313" key="2">
    <source>
        <dbReference type="Proteomes" id="UP001165079"/>
    </source>
</evidence>
<dbReference type="Proteomes" id="UP001165079">
    <property type="component" value="Unassembled WGS sequence"/>
</dbReference>